<evidence type="ECO:0000313" key="2">
    <source>
        <dbReference type="Proteomes" id="UP001522868"/>
    </source>
</evidence>
<reference evidence="1 2" key="1">
    <citation type="submission" date="2022-04" db="EMBL/GenBank/DDBJ databases">
        <title>Streptomyces sp. nov. LCR6-01 isolated from Lichen of Dirinaria sp.</title>
        <authorList>
            <person name="Kanchanasin P."/>
            <person name="Tanasupawat S."/>
            <person name="Phongsopitanun W."/>
        </authorList>
    </citation>
    <scope>NUCLEOTIDE SEQUENCE [LARGE SCALE GENOMIC DNA]</scope>
    <source>
        <strain evidence="1 2">LCR6-01</strain>
    </source>
</reference>
<sequence length="45" mass="4686">MVVTVEGCTTIDWNVSGTPGAVTLYTVLGDPDSGDTYALRRAPGE</sequence>
<evidence type="ECO:0000313" key="1">
    <source>
        <dbReference type="EMBL" id="MCK8681474.1"/>
    </source>
</evidence>
<name>A0ABT0IJG7_9ACTN</name>
<dbReference type="EMBL" id="JALPTH010000043">
    <property type="protein sequence ID" value="MCK8681474.1"/>
    <property type="molecule type" value="Genomic_DNA"/>
</dbReference>
<organism evidence="1 2">
    <name type="scientific">Streptomyces lichenis</name>
    <dbReference type="NCBI Taxonomy" id="2306967"/>
    <lineage>
        <taxon>Bacteria</taxon>
        <taxon>Bacillati</taxon>
        <taxon>Actinomycetota</taxon>
        <taxon>Actinomycetes</taxon>
        <taxon>Kitasatosporales</taxon>
        <taxon>Streptomycetaceae</taxon>
        <taxon>Streptomyces</taxon>
    </lineage>
</organism>
<proteinExistence type="predicted"/>
<comment type="caution">
    <text evidence="1">The sequence shown here is derived from an EMBL/GenBank/DDBJ whole genome shotgun (WGS) entry which is preliminary data.</text>
</comment>
<gene>
    <name evidence="1" type="ORF">M1O15_29585</name>
</gene>
<accession>A0ABT0IJG7</accession>
<protein>
    <submittedName>
        <fullName evidence="1">Uncharacterized protein</fullName>
    </submittedName>
</protein>
<dbReference type="Proteomes" id="UP001522868">
    <property type="component" value="Unassembled WGS sequence"/>
</dbReference>
<dbReference type="RefSeq" id="WP_248637298.1">
    <property type="nucleotide sequence ID" value="NZ_JALPTH010000043.1"/>
</dbReference>
<keyword evidence="2" id="KW-1185">Reference proteome</keyword>